<accession>A0ABW2C6F5</accession>
<dbReference type="InterPro" id="IPR002563">
    <property type="entry name" value="Flavin_Rdtase-like_dom"/>
</dbReference>
<comment type="caution">
    <text evidence="3">The sequence shown here is derived from an EMBL/GenBank/DDBJ whole genome shotgun (WGS) entry which is preliminary data.</text>
</comment>
<reference evidence="4" key="1">
    <citation type="journal article" date="2019" name="Int. J. Syst. Evol. Microbiol.">
        <title>The Global Catalogue of Microorganisms (GCM) 10K type strain sequencing project: providing services to taxonomists for standard genome sequencing and annotation.</title>
        <authorList>
            <consortium name="The Broad Institute Genomics Platform"/>
            <consortium name="The Broad Institute Genome Sequencing Center for Infectious Disease"/>
            <person name="Wu L."/>
            <person name="Ma J."/>
        </authorList>
    </citation>
    <scope>NUCLEOTIDE SEQUENCE [LARGE SCALE GENOMIC DNA]</scope>
    <source>
        <strain evidence="4">KCTC 32255</strain>
    </source>
</reference>
<evidence type="ECO:0000313" key="3">
    <source>
        <dbReference type="EMBL" id="MFC6870733.1"/>
    </source>
</evidence>
<feature type="domain" description="Flavin reductase like" evidence="2">
    <location>
        <begin position="18"/>
        <end position="164"/>
    </location>
</feature>
<dbReference type="EMBL" id="JBHSXX010000001">
    <property type="protein sequence ID" value="MFC6870733.1"/>
    <property type="molecule type" value="Genomic_DNA"/>
</dbReference>
<protein>
    <submittedName>
        <fullName evidence="3">Flavin reductase family protein</fullName>
        <ecNumber evidence="3">1.-.-.-</ecNumber>
    </submittedName>
</protein>
<dbReference type="GO" id="GO:0016491">
    <property type="term" value="F:oxidoreductase activity"/>
    <property type="evidence" value="ECO:0007669"/>
    <property type="project" value="UniProtKB-KW"/>
</dbReference>
<dbReference type="SMART" id="SM00903">
    <property type="entry name" value="Flavin_Reduct"/>
    <property type="match status" value="1"/>
</dbReference>
<keyword evidence="1 3" id="KW-0560">Oxidoreductase</keyword>
<dbReference type="Proteomes" id="UP001596337">
    <property type="component" value="Unassembled WGS sequence"/>
</dbReference>
<name>A0ABW2C6F5_9PSEU</name>
<dbReference type="InterPro" id="IPR050268">
    <property type="entry name" value="NADH-dep_flavin_reductase"/>
</dbReference>
<gene>
    <name evidence="3" type="ORF">ACFQGD_26740</name>
</gene>
<evidence type="ECO:0000256" key="1">
    <source>
        <dbReference type="ARBA" id="ARBA00023002"/>
    </source>
</evidence>
<organism evidence="3 4">
    <name type="scientific">Haloechinothrix salitolerans</name>
    <dbReference type="NCBI Taxonomy" id="926830"/>
    <lineage>
        <taxon>Bacteria</taxon>
        <taxon>Bacillati</taxon>
        <taxon>Actinomycetota</taxon>
        <taxon>Actinomycetes</taxon>
        <taxon>Pseudonocardiales</taxon>
        <taxon>Pseudonocardiaceae</taxon>
        <taxon>Haloechinothrix</taxon>
    </lineage>
</organism>
<evidence type="ECO:0000259" key="2">
    <source>
        <dbReference type="SMART" id="SM00903"/>
    </source>
</evidence>
<dbReference type="EC" id="1.-.-.-" evidence="3"/>
<dbReference type="SUPFAM" id="SSF50475">
    <property type="entry name" value="FMN-binding split barrel"/>
    <property type="match status" value="1"/>
</dbReference>
<dbReference type="Gene3D" id="2.30.110.10">
    <property type="entry name" value="Electron Transport, Fmn-binding Protein, Chain A"/>
    <property type="match status" value="1"/>
</dbReference>
<evidence type="ECO:0000313" key="4">
    <source>
        <dbReference type="Proteomes" id="UP001596337"/>
    </source>
</evidence>
<dbReference type="PANTHER" id="PTHR30466">
    <property type="entry name" value="FLAVIN REDUCTASE"/>
    <property type="match status" value="1"/>
</dbReference>
<dbReference type="RefSeq" id="WP_345405176.1">
    <property type="nucleotide sequence ID" value="NZ_BAABLA010000119.1"/>
</dbReference>
<keyword evidence="4" id="KW-1185">Reference proteome</keyword>
<proteinExistence type="predicted"/>
<dbReference type="PANTHER" id="PTHR30466:SF1">
    <property type="entry name" value="FMN REDUCTASE (NADH) RUTF"/>
    <property type="match status" value="1"/>
</dbReference>
<dbReference type="Pfam" id="PF01613">
    <property type="entry name" value="Flavin_Reduct"/>
    <property type="match status" value="1"/>
</dbReference>
<dbReference type="InterPro" id="IPR012349">
    <property type="entry name" value="Split_barrel_FMN-bd"/>
</dbReference>
<sequence>MTGTFATADVRAEFVAGMRNAATGVTVVATDGPAGRFAQTVSAMCSVSADPPTLVVCVNRRSPALAALATNAVFSVNVLAAEQIHVADTFAGRPSDGEPYDFGCASWTTLTTGAPVLVGAAATFDCRLVDAVDSGTHQLVLGAVEKASQRPVDPLIYHAREYRRCQPVSA</sequence>